<evidence type="ECO:0000313" key="2">
    <source>
        <dbReference type="Proteomes" id="UP000154968"/>
    </source>
</evidence>
<proteinExistence type="predicted"/>
<dbReference type="Proteomes" id="UP000154968">
    <property type="component" value="Segment"/>
</dbReference>
<evidence type="ECO:0000313" key="1">
    <source>
        <dbReference type="EMBL" id="CCV01707.1"/>
    </source>
</evidence>
<dbReference type="EMBL" id="HF920633">
    <property type="protein sequence ID" value="CCV01707.1"/>
    <property type="molecule type" value="Genomic_DNA"/>
</dbReference>
<dbReference type="KEGG" id="vg:16414369"/>
<gene>
    <name evidence="1" type="primary">030R</name>
    <name evidence="1" type="ORF">IIV22_030R</name>
</gene>
<protein>
    <submittedName>
        <fullName evidence="1">Uncharacterized protein</fullName>
    </submittedName>
</protein>
<organism evidence="1 2">
    <name type="scientific">Invertebrate iridescent virus 22</name>
    <dbReference type="NCBI Taxonomy" id="345198"/>
    <lineage>
        <taxon>Viruses</taxon>
        <taxon>Varidnaviria</taxon>
        <taxon>Bamfordvirae</taxon>
        <taxon>Nucleocytoviricota</taxon>
        <taxon>Megaviricetes</taxon>
        <taxon>Pimascovirales</taxon>
        <taxon>Pimascovirales incertae sedis</taxon>
        <taxon>Iridoviridae</taxon>
        <taxon>Betairidovirinae</taxon>
        <taxon>Chloriridovirus</taxon>
        <taxon>Chloriridovirus simulium1</taxon>
    </lineage>
</organism>
<dbReference type="RefSeq" id="YP_008357328.1">
    <property type="nucleotide sequence ID" value="NC_021901.1"/>
</dbReference>
<dbReference type="Pfam" id="PF13634">
    <property type="entry name" value="Nucleoporin_FG"/>
    <property type="match status" value="1"/>
</dbReference>
<name>S6DCX8_9VIRU</name>
<reference evidence="1 2" key="1">
    <citation type="journal article" date="2013" name="J. Gen. Virol.">
        <title>Complete genome sequence of invertebrate iridescent virus 22 isolated from a blackfly larva.</title>
        <authorList>
            <person name="Piegu B."/>
            <person name="Guizard S."/>
            <person name="Spears T."/>
            <person name="Cruaud C."/>
            <person name="Couloux A."/>
            <person name="Bideshi D.K."/>
            <person name="Federici B.A."/>
            <person name="Bigot Y."/>
        </authorList>
    </citation>
    <scope>NUCLEOTIDE SEQUENCE [LARGE SCALE GENOMIC DNA]</scope>
</reference>
<keyword evidence="2" id="KW-1185">Reference proteome</keyword>
<dbReference type="InterPro" id="IPR025574">
    <property type="entry name" value="Nucleoporin_FG_rpt"/>
</dbReference>
<dbReference type="GO" id="GO:0032991">
    <property type="term" value="C:protein-containing complex"/>
    <property type="evidence" value="ECO:0007669"/>
    <property type="project" value="UniProtKB-ARBA"/>
</dbReference>
<accession>S6DCX8</accession>
<sequence length="386" mass="42686">MAIYNQNNYYTRKTSTTVPFTPFGTTTTVPFGTTTTVPFGTTTTIPFGTWFKPSSQKPFGSSSNLEAKAPLFGSSNLEAKAPLFGSSNLEAKAPLFGSSNLEAKAPLFGFSNLEAKTPLFGSSNLEAKAPLFGSSNLEAKAPLFGSSNLEAKAPLFGSSNLEAKAPLFGSSNLEDLYNVASNLTLEPLNLPKNKIEGLIFMVCLDQQNTLLKTKYLLENVFNSDVKFSIDNLWLTSLIKYSNNKFALQKVEEKQILLAKLYSSLLRELMVETIQTPDQLYSYLLNFAKSSKSKKMLWLFTILKYAKPNEFTDLLDMTNEIEVFALALHSFIVEDNNPLKAMEKATTSPHVLYKTFLLSMVGASYGKEFLQSTNKNELLSEIVSKLQ</sequence>
<dbReference type="GeneID" id="16414369"/>